<evidence type="ECO:0000313" key="3">
    <source>
        <dbReference type="Proteomes" id="UP000287336"/>
    </source>
</evidence>
<sequence>MTTVSDDPLKKGLIDFARRLRSGHTSARAVTEAYLSRIESLNPTFDAYIHVDADQALKTATALDNLLSAGVDLGPLMGVPVAVKDLFAVAGMPVKAGSNLDLTDCIGPEGPFIKSLRQAGCVFLGKTRSIEFAAGAQNLIHPTPWNPCDMSTPRTPGGSSHGSAVAVAAGLCGFAIGSDTGGSVRQPAALCGIVGLKTSYGIWSTEGVFPLCPSMDTVGLLTASTEDASTVYAALVDDKAASGVKLTGIRLGVPEPECMDTMDADVADRFKLSLQHLQNAGVELVPITWPTEQEQQDIKAIYAGMVPADLLTTLGNERFQSQRHAIDPVAVQRLEGGVGLAATEYIRLQRMQKRLAELARDRIQGLDGIVSPTTPLTPQAVKNVSKSVATASDFVARSLSYTRAANVYDMCAMTIPIPGDPGSMPVGLQLTCASQEESKLLSLANSVSHIMLNKTRIK</sequence>
<dbReference type="InterPro" id="IPR000120">
    <property type="entry name" value="Amidase"/>
</dbReference>
<gene>
    <name evidence="2" type="ORF">ELY33_11475</name>
</gene>
<keyword evidence="3" id="KW-1185">Reference proteome</keyword>
<dbReference type="AlphaFoldDB" id="A0A3S0WJ79"/>
<dbReference type="PANTHER" id="PTHR11895">
    <property type="entry name" value="TRANSAMIDASE"/>
    <property type="match status" value="1"/>
</dbReference>
<dbReference type="InterPro" id="IPR023631">
    <property type="entry name" value="Amidase_dom"/>
</dbReference>
<dbReference type="EMBL" id="RZHG01000019">
    <property type="protein sequence ID" value="RUR30402.1"/>
    <property type="molecule type" value="Genomic_DNA"/>
</dbReference>
<comment type="caution">
    <text evidence="2">The sequence shown here is derived from an EMBL/GenBank/DDBJ whole genome shotgun (WGS) entry which is preliminary data.</text>
</comment>
<dbReference type="PANTHER" id="PTHR11895:SF176">
    <property type="entry name" value="AMIDASE AMID-RELATED"/>
    <property type="match status" value="1"/>
</dbReference>
<dbReference type="Proteomes" id="UP000287336">
    <property type="component" value="Unassembled WGS sequence"/>
</dbReference>
<dbReference type="InterPro" id="IPR036928">
    <property type="entry name" value="AS_sf"/>
</dbReference>
<name>A0A3S0WJ79_9GAMM</name>
<evidence type="ECO:0000313" key="2">
    <source>
        <dbReference type="EMBL" id="RUR30402.1"/>
    </source>
</evidence>
<dbReference type="GO" id="GO:0003824">
    <property type="term" value="F:catalytic activity"/>
    <property type="evidence" value="ECO:0007669"/>
    <property type="project" value="InterPro"/>
</dbReference>
<reference evidence="2 3" key="1">
    <citation type="submission" date="2018-12" db="EMBL/GenBank/DDBJ databases">
        <title>three novel Halomonas strain isolated from plants.</title>
        <authorList>
            <person name="Sun C."/>
        </authorList>
    </citation>
    <scope>NUCLEOTIDE SEQUENCE [LARGE SCALE GENOMIC DNA]</scope>
    <source>
        <strain evidence="2 3">DSM 19434</strain>
    </source>
</reference>
<feature type="domain" description="Amidase" evidence="1">
    <location>
        <begin position="30"/>
        <end position="441"/>
    </location>
</feature>
<protein>
    <submittedName>
        <fullName evidence="2">Amidase</fullName>
    </submittedName>
</protein>
<dbReference type="OrthoDB" id="8872210at2"/>
<dbReference type="SUPFAM" id="SSF75304">
    <property type="entry name" value="Amidase signature (AS) enzymes"/>
    <property type="match status" value="1"/>
</dbReference>
<evidence type="ECO:0000259" key="1">
    <source>
        <dbReference type="Pfam" id="PF01425"/>
    </source>
</evidence>
<accession>A0A3S0WJ79</accession>
<organism evidence="2 3">
    <name type="scientific">Vreelandella andesensis</name>
    <dbReference type="NCBI Taxonomy" id="447567"/>
    <lineage>
        <taxon>Bacteria</taxon>
        <taxon>Pseudomonadati</taxon>
        <taxon>Pseudomonadota</taxon>
        <taxon>Gammaproteobacteria</taxon>
        <taxon>Oceanospirillales</taxon>
        <taxon>Halomonadaceae</taxon>
        <taxon>Vreelandella</taxon>
    </lineage>
</organism>
<dbReference type="Pfam" id="PF01425">
    <property type="entry name" value="Amidase"/>
    <property type="match status" value="1"/>
</dbReference>
<dbReference type="RefSeq" id="WP_126948035.1">
    <property type="nucleotide sequence ID" value="NZ_RZHG01000019.1"/>
</dbReference>
<proteinExistence type="predicted"/>
<dbReference type="Gene3D" id="3.90.1300.10">
    <property type="entry name" value="Amidase signature (AS) domain"/>
    <property type="match status" value="1"/>
</dbReference>